<evidence type="ECO:0000256" key="1">
    <source>
        <dbReference type="SAM" id="SignalP"/>
    </source>
</evidence>
<accession>A0ABW1VQW3</accession>
<feature type="signal peptide" evidence="1">
    <location>
        <begin position="1"/>
        <end position="18"/>
    </location>
</feature>
<evidence type="ECO:0000313" key="3">
    <source>
        <dbReference type="Proteomes" id="UP001596215"/>
    </source>
</evidence>
<dbReference type="EMBL" id="JBHSUC010000022">
    <property type="protein sequence ID" value="MFC6363229.1"/>
    <property type="molecule type" value="Genomic_DNA"/>
</dbReference>
<dbReference type="Proteomes" id="UP001596215">
    <property type="component" value="Unassembled WGS sequence"/>
</dbReference>
<keyword evidence="1" id="KW-0732">Signal</keyword>
<feature type="chain" id="PRO_5046911410" evidence="1">
    <location>
        <begin position="19"/>
        <end position="121"/>
    </location>
</feature>
<evidence type="ECO:0000313" key="2">
    <source>
        <dbReference type="EMBL" id="MFC6363229.1"/>
    </source>
</evidence>
<organism evidence="2 3">
    <name type="scientific">Tatumella punctata</name>
    <dbReference type="NCBI Taxonomy" id="399969"/>
    <lineage>
        <taxon>Bacteria</taxon>
        <taxon>Pseudomonadati</taxon>
        <taxon>Pseudomonadota</taxon>
        <taxon>Gammaproteobacteria</taxon>
        <taxon>Enterobacterales</taxon>
        <taxon>Erwiniaceae</taxon>
        <taxon>Tatumella</taxon>
    </lineage>
</organism>
<protein>
    <submittedName>
        <fullName evidence="2">Uncharacterized protein</fullName>
    </submittedName>
</protein>
<reference evidence="3" key="1">
    <citation type="journal article" date="2019" name="Int. J. Syst. Evol. Microbiol.">
        <title>The Global Catalogue of Microorganisms (GCM) 10K type strain sequencing project: providing services to taxonomists for standard genome sequencing and annotation.</title>
        <authorList>
            <consortium name="The Broad Institute Genomics Platform"/>
            <consortium name="The Broad Institute Genome Sequencing Center for Infectious Disease"/>
            <person name="Wu L."/>
            <person name="Ma J."/>
        </authorList>
    </citation>
    <scope>NUCLEOTIDE SEQUENCE [LARGE SCALE GENOMIC DNA]</scope>
    <source>
        <strain evidence="3">CGMCC 4.1530</strain>
    </source>
</reference>
<gene>
    <name evidence="2" type="ORF">ACFP73_14220</name>
</gene>
<sequence length="121" mass="14105">MKKLLITAVLLLPVPALSSVTVSKMQLCTDLYSLYTSAEFHSLQGMPEDDFIRQYHLQDAKEDYSPAFYDFEKKLVDKIFAEHKKSADDQYEMMRKSARDSKVYLDKCYDNLKNTDNVIFD</sequence>
<keyword evidence="3" id="KW-1185">Reference proteome</keyword>
<proteinExistence type="predicted"/>
<dbReference type="RefSeq" id="WP_212709052.1">
    <property type="nucleotide sequence ID" value="NZ_BAAAFW010000018.1"/>
</dbReference>
<name>A0ABW1VQW3_9GAMM</name>
<comment type="caution">
    <text evidence="2">The sequence shown here is derived from an EMBL/GenBank/DDBJ whole genome shotgun (WGS) entry which is preliminary data.</text>
</comment>